<dbReference type="PANTHER" id="PTHR31685:SF2">
    <property type="entry name" value="PROTEIN YTP1"/>
    <property type="match status" value="1"/>
</dbReference>
<dbReference type="Pfam" id="PF10355">
    <property type="entry name" value="Ytp1"/>
    <property type="match status" value="1"/>
</dbReference>
<proteinExistence type="predicted"/>
<keyword evidence="6" id="KW-1185">Reference proteome</keyword>
<dbReference type="GeneID" id="90037788"/>
<evidence type="ECO:0000259" key="3">
    <source>
        <dbReference type="Pfam" id="PF10348"/>
    </source>
</evidence>
<gene>
    <name evidence="5" type="ORF">BZA70DRAFT_276265</name>
</gene>
<feature type="chain" id="PRO_5046616457" description="Protein YTP1" evidence="2">
    <location>
        <begin position="23"/>
        <end position="447"/>
    </location>
</feature>
<feature type="transmembrane region" description="Helical" evidence="1">
    <location>
        <begin position="46"/>
        <end position="66"/>
    </location>
</feature>
<feature type="domain" description="DUF2427" evidence="3">
    <location>
        <begin position="29"/>
        <end position="130"/>
    </location>
</feature>
<dbReference type="Proteomes" id="UP001498771">
    <property type="component" value="Unassembled WGS sequence"/>
</dbReference>
<keyword evidence="1" id="KW-0472">Membrane</keyword>
<evidence type="ECO:0000256" key="1">
    <source>
        <dbReference type="SAM" id="Phobius"/>
    </source>
</evidence>
<feature type="signal peptide" evidence="2">
    <location>
        <begin position="1"/>
        <end position="22"/>
    </location>
</feature>
<feature type="transmembrane region" description="Helical" evidence="1">
    <location>
        <begin position="73"/>
        <end position="92"/>
    </location>
</feature>
<reference evidence="5 6" key="1">
    <citation type="submission" date="2024-03" db="EMBL/GenBank/DDBJ databases">
        <title>Genome-scale model development and genomic sequencing of the oleaginous clade Lipomyces.</title>
        <authorList>
            <consortium name="Lawrence Berkeley National Laboratory"/>
            <person name="Czajka J.J."/>
            <person name="Han Y."/>
            <person name="Kim J."/>
            <person name="Mondo S.J."/>
            <person name="Hofstad B.A."/>
            <person name="Robles A."/>
            <person name="Haridas S."/>
            <person name="Riley R."/>
            <person name="LaButti K."/>
            <person name="Pangilinan J."/>
            <person name="Andreopoulos W."/>
            <person name="Lipzen A."/>
            <person name="Yan J."/>
            <person name="Wang M."/>
            <person name="Ng V."/>
            <person name="Grigoriev I.V."/>
            <person name="Spatafora J.W."/>
            <person name="Magnuson J.K."/>
            <person name="Baker S.E."/>
            <person name="Pomraning K.R."/>
        </authorList>
    </citation>
    <scope>NUCLEOTIDE SEQUENCE [LARGE SCALE GENOMIC DNA]</scope>
    <source>
        <strain evidence="5 6">Phaff 52-87</strain>
    </source>
</reference>
<feature type="transmembrane region" description="Helical" evidence="1">
    <location>
        <begin position="143"/>
        <end position="162"/>
    </location>
</feature>
<dbReference type="PANTHER" id="PTHR31685">
    <property type="entry name" value="INTEGRAL MEMBRANE PROTEIN (AFU_ORTHOLOGUE AFUA_6G12730)-RELATED"/>
    <property type="match status" value="1"/>
</dbReference>
<evidence type="ECO:0000256" key="2">
    <source>
        <dbReference type="SAM" id="SignalP"/>
    </source>
</evidence>
<feature type="transmembrane region" description="Helical" evidence="1">
    <location>
        <begin position="376"/>
        <end position="396"/>
    </location>
</feature>
<organism evidence="5 6">
    <name type="scientific">Myxozyma melibiosi</name>
    <dbReference type="NCBI Taxonomy" id="54550"/>
    <lineage>
        <taxon>Eukaryota</taxon>
        <taxon>Fungi</taxon>
        <taxon>Dikarya</taxon>
        <taxon>Ascomycota</taxon>
        <taxon>Saccharomycotina</taxon>
        <taxon>Lipomycetes</taxon>
        <taxon>Lipomycetales</taxon>
        <taxon>Lipomycetaceae</taxon>
        <taxon>Myxozyma</taxon>
    </lineage>
</organism>
<feature type="domain" description="Protein YTP1-like C-terminal" evidence="4">
    <location>
        <begin position="158"/>
        <end position="394"/>
    </location>
</feature>
<feature type="transmembrane region" description="Helical" evidence="1">
    <location>
        <begin position="303"/>
        <end position="326"/>
    </location>
</feature>
<protein>
    <recommendedName>
        <fullName evidence="7">Protein YTP1</fullName>
    </recommendedName>
</protein>
<keyword evidence="2" id="KW-0732">Signal</keyword>
<dbReference type="InterPro" id="IPR018827">
    <property type="entry name" value="YTP1_C"/>
</dbReference>
<evidence type="ECO:0008006" key="7">
    <source>
        <dbReference type="Google" id="ProtNLM"/>
    </source>
</evidence>
<dbReference type="InterPro" id="IPR018825">
    <property type="entry name" value="DUF2427"/>
</dbReference>
<sequence length="447" mass="49960">MTVSRKLLCLLSLALSSTVVSAHEHDSDEIPEGEYISVEPMDSILWTHIVLMMIAFGFIFPIGMILGMTKNRFHVPLQVTGAVIAIVAYFLGHHHKGREFPSHNIHSVFASMLMWFMFTQVGLGVFCKLHIERGILGKIRPVVAFVHNVMGKLMPILAWVQMGFGGITALGFCHDSHLGQCLAHGIMGSAFIGYGCMLAIMMMVGQAWIARRGRSQEFYDSSVITAWGIVNTFTEHRWGQHWSHGDFQHTSMGIVWWCAGLLGLFLSRRNGQPTRNHIPAIVIFLTGWAMSVHAQHLELSTKIHAMFGYALMGAGAARIIEISFVLKDAPADGNIRSFQYLTPFLLVCSGFLFMFANEEQLTLIAENGIDHASYTLVIYSVAFLVFLYFLSLIWLWQKLSGNETFESIKYEVAPDDSSASDIELERQQVREAEEFELGNGGYASLRA</sequence>
<comment type="caution">
    <text evidence="5">The sequence shown here is derived from an EMBL/GenBank/DDBJ whole genome shotgun (WGS) entry which is preliminary data.</text>
</comment>
<evidence type="ECO:0000259" key="4">
    <source>
        <dbReference type="Pfam" id="PF10355"/>
    </source>
</evidence>
<feature type="transmembrane region" description="Helical" evidence="1">
    <location>
        <begin position="278"/>
        <end position="297"/>
    </location>
</feature>
<name>A0ABR1FB10_9ASCO</name>
<dbReference type="CDD" id="cd08760">
    <property type="entry name" value="Cyt_b561_FRRS1_like"/>
    <property type="match status" value="1"/>
</dbReference>
<keyword evidence="1" id="KW-0812">Transmembrane</keyword>
<accession>A0ABR1FB10</accession>
<feature type="transmembrane region" description="Helical" evidence="1">
    <location>
        <begin position="112"/>
        <end position="131"/>
    </location>
</feature>
<feature type="transmembrane region" description="Helical" evidence="1">
    <location>
        <begin position="182"/>
        <end position="205"/>
    </location>
</feature>
<dbReference type="RefSeq" id="XP_064769341.1">
    <property type="nucleotide sequence ID" value="XM_064912276.1"/>
</dbReference>
<keyword evidence="1" id="KW-1133">Transmembrane helix</keyword>
<feature type="transmembrane region" description="Helical" evidence="1">
    <location>
        <begin position="338"/>
        <end position="356"/>
    </location>
</feature>
<evidence type="ECO:0000313" key="5">
    <source>
        <dbReference type="EMBL" id="KAK7206308.1"/>
    </source>
</evidence>
<evidence type="ECO:0000313" key="6">
    <source>
        <dbReference type="Proteomes" id="UP001498771"/>
    </source>
</evidence>
<dbReference type="Pfam" id="PF10348">
    <property type="entry name" value="DUF2427"/>
    <property type="match status" value="1"/>
</dbReference>
<dbReference type="EMBL" id="JBBJBU010000003">
    <property type="protein sequence ID" value="KAK7206308.1"/>
    <property type="molecule type" value="Genomic_DNA"/>
</dbReference>